<dbReference type="Proteomes" id="UP000256269">
    <property type="component" value="Unassembled WGS sequence"/>
</dbReference>
<proteinExistence type="predicted"/>
<dbReference type="RefSeq" id="WP_211353684.1">
    <property type="nucleotide sequence ID" value="NZ_CP144375.1"/>
</dbReference>
<dbReference type="EMBL" id="QUNO01000039">
    <property type="protein sequence ID" value="REH17989.1"/>
    <property type="molecule type" value="Genomic_DNA"/>
</dbReference>
<reference evidence="1 2" key="1">
    <citation type="submission" date="2018-08" db="EMBL/GenBank/DDBJ databases">
        <title>Genomic Encyclopedia of Archaeal and Bacterial Type Strains, Phase II (KMG-II): from individual species to whole genera.</title>
        <authorList>
            <person name="Goeker M."/>
        </authorList>
    </citation>
    <scope>NUCLEOTIDE SEQUENCE [LARGE SCALE GENOMIC DNA]</scope>
    <source>
        <strain evidence="1 2">DSM 45791</strain>
    </source>
</reference>
<gene>
    <name evidence="1" type="ORF">BCF44_13921</name>
</gene>
<keyword evidence="2" id="KW-1185">Reference proteome</keyword>
<evidence type="ECO:0000313" key="1">
    <source>
        <dbReference type="EMBL" id="REH17989.1"/>
    </source>
</evidence>
<sequence length="55" mass="6048">MAEAVTVQDVASWDADLHTPTDGLGWTVNHPEPRVMFGLMMRAPLADVPKKNSWG</sequence>
<accession>A0A3E0G693</accession>
<dbReference type="AlphaFoldDB" id="A0A3E0G693"/>
<evidence type="ECO:0000313" key="2">
    <source>
        <dbReference type="Proteomes" id="UP000256269"/>
    </source>
</evidence>
<name>A0A3E0G693_9PSEU</name>
<comment type="caution">
    <text evidence="1">The sequence shown here is derived from an EMBL/GenBank/DDBJ whole genome shotgun (WGS) entry which is preliminary data.</text>
</comment>
<protein>
    <submittedName>
        <fullName evidence="1">Uncharacterized protein</fullName>
    </submittedName>
</protein>
<organism evidence="1 2">
    <name type="scientific">Kutzneria buriramensis</name>
    <dbReference type="NCBI Taxonomy" id="1045776"/>
    <lineage>
        <taxon>Bacteria</taxon>
        <taxon>Bacillati</taxon>
        <taxon>Actinomycetota</taxon>
        <taxon>Actinomycetes</taxon>
        <taxon>Pseudonocardiales</taxon>
        <taxon>Pseudonocardiaceae</taxon>
        <taxon>Kutzneria</taxon>
    </lineage>
</organism>